<dbReference type="PANTHER" id="PTHR43685:SF2">
    <property type="entry name" value="GLYCOSYLTRANSFERASE 2-LIKE DOMAIN-CONTAINING PROTEIN"/>
    <property type="match status" value="1"/>
</dbReference>
<evidence type="ECO:0000259" key="1">
    <source>
        <dbReference type="Pfam" id="PF00535"/>
    </source>
</evidence>
<name>A0ABV0EGB4_9BURK</name>
<sequence length="307" mass="34181">MISVVIPLYNKEKHIAKTIDSVLAQTRPPAEVIVINDGSTDRGAEIVRSYAKPVRLIEQANYGVSAARNLGLREARHEHVAFLDADDWWETSHLERLEDLIQRFPDAGLYSTAHLIFREGRYYRPRGGFSDGWVGMVDEFFTQYARGLSLVNSITACVKKSAALAAGGFPDGVKRGEDIILWCKLALRFPVAHAEIPTAVYNQAAMNRTDKLRETEPPGSLVFLGELLESGGVDERTRKGVAMLFDRIALFTAAGFALNQDAAGIDAICRIARSVRRYRVVGGVTALRAVPVSWLRLARHLRHRRQN</sequence>
<dbReference type="Gene3D" id="3.90.550.10">
    <property type="entry name" value="Spore Coat Polysaccharide Biosynthesis Protein SpsA, Chain A"/>
    <property type="match status" value="1"/>
</dbReference>
<dbReference type="RefSeq" id="WP_347307489.1">
    <property type="nucleotide sequence ID" value="NZ_JBAJEX010000002.1"/>
</dbReference>
<dbReference type="EMBL" id="JBAJEX010000002">
    <property type="protein sequence ID" value="MEO1766434.1"/>
    <property type="molecule type" value="Genomic_DNA"/>
</dbReference>
<keyword evidence="3" id="KW-1185">Reference proteome</keyword>
<reference evidence="2 3" key="1">
    <citation type="submission" date="2024-02" db="EMBL/GenBank/DDBJ databases">
        <title>New thermophilic sulfur-oxidizing bacteria from a hot springs of the Uzon caldera (Kamchatka, Russia).</title>
        <authorList>
            <person name="Dukat A.M."/>
            <person name="Elcheninov A.G."/>
            <person name="Frolov E.N."/>
        </authorList>
    </citation>
    <scope>NUCLEOTIDE SEQUENCE [LARGE SCALE GENOMIC DNA]</scope>
    <source>
        <strain evidence="2 3">AK1</strain>
    </source>
</reference>
<dbReference type="Proteomes" id="UP001482231">
    <property type="component" value="Unassembled WGS sequence"/>
</dbReference>
<keyword evidence="2" id="KW-0328">Glycosyltransferase</keyword>
<dbReference type="Pfam" id="PF00535">
    <property type="entry name" value="Glycos_transf_2"/>
    <property type="match status" value="1"/>
</dbReference>
<dbReference type="PANTHER" id="PTHR43685">
    <property type="entry name" value="GLYCOSYLTRANSFERASE"/>
    <property type="match status" value="1"/>
</dbReference>
<keyword evidence="2" id="KW-0808">Transferase</keyword>
<dbReference type="GO" id="GO:0016757">
    <property type="term" value="F:glycosyltransferase activity"/>
    <property type="evidence" value="ECO:0007669"/>
    <property type="project" value="UniProtKB-KW"/>
</dbReference>
<dbReference type="InterPro" id="IPR050834">
    <property type="entry name" value="Glycosyltransf_2"/>
</dbReference>
<feature type="domain" description="Glycosyltransferase 2-like" evidence="1">
    <location>
        <begin position="3"/>
        <end position="146"/>
    </location>
</feature>
<organism evidence="2 3">
    <name type="scientific">Thiobacter aerophilum</name>
    <dbReference type="NCBI Taxonomy" id="3121275"/>
    <lineage>
        <taxon>Bacteria</taxon>
        <taxon>Pseudomonadati</taxon>
        <taxon>Pseudomonadota</taxon>
        <taxon>Betaproteobacteria</taxon>
        <taxon>Burkholderiales</taxon>
        <taxon>Thiobacteraceae</taxon>
        <taxon>Thiobacter</taxon>
    </lineage>
</organism>
<dbReference type="EC" id="2.4.-.-" evidence="2"/>
<protein>
    <submittedName>
        <fullName evidence="2">Glycosyltransferase family A protein</fullName>
        <ecNumber evidence="2">2.4.-.-</ecNumber>
    </submittedName>
</protein>
<dbReference type="InterPro" id="IPR029044">
    <property type="entry name" value="Nucleotide-diphossugar_trans"/>
</dbReference>
<accession>A0ABV0EGB4</accession>
<dbReference type="SUPFAM" id="SSF53448">
    <property type="entry name" value="Nucleotide-diphospho-sugar transferases"/>
    <property type="match status" value="1"/>
</dbReference>
<evidence type="ECO:0000313" key="2">
    <source>
        <dbReference type="EMBL" id="MEO1766434.1"/>
    </source>
</evidence>
<evidence type="ECO:0000313" key="3">
    <source>
        <dbReference type="Proteomes" id="UP001482231"/>
    </source>
</evidence>
<dbReference type="InterPro" id="IPR001173">
    <property type="entry name" value="Glyco_trans_2-like"/>
</dbReference>
<dbReference type="CDD" id="cd00761">
    <property type="entry name" value="Glyco_tranf_GTA_type"/>
    <property type="match status" value="1"/>
</dbReference>
<proteinExistence type="predicted"/>
<comment type="caution">
    <text evidence="2">The sequence shown here is derived from an EMBL/GenBank/DDBJ whole genome shotgun (WGS) entry which is preliminary data.</text>
</comment>
<gene>
    <name evidence="2" type="ORF">V6E02_04330</name>
</gene>